<dbReference type="KEGG" id="tbg:TbgDal_XI3700"/>
<evidence type="ECO:0000313" key="3">
    <source>
        <dbReference type="Proteomes" id="UP000002316"/>
    </source>
</evidence>
<dbReference type="EMBL" id="FN554974">
    <property type="protein sequence ID" value="CBH17252.1"/>
    <property type="molecule type" value="Genomic_DNA"/>
</dbReference>
<feature type="region of interest" description="Disordered" evidence="1">
    <location>
        <begin position="1"/>
        <end position="44"/>
    </location>
</feature>
<dbReference type="RefSeq" id="XP_011779516.1">
    <property type="nucleotide sequence ID" value="XM_011781214.1"/>
</dbReference>
<feature type="compositionally biased region" description="Basic and acidic residues" evidence="1">
    <location>
        <begin position="12"/>
        <end position="27"/>
    </location>
</feature>
<feature type="region of interest" description="Disordered" evidence="1">
    <location>
        <begin position="86"/>
        <end position="113"/>
    </location>
</feature>
<evidence type="ECO:0000313" key="2">
    <source>
        <dbReference type="EMBL" id="CBH17252.1"/>
    </source>
</evidence>
<feature type="compositionally biased region" description="Basic residues" evidence="1">
    <location>
        <begin position="28"/>
        <end position="44"/>
    </location>
</feature>
<organism evidence="2 3">
    <name type="scientific">Trypanosoma brucei gambiense (strain MHOM/CI/86/DAL972)</name>
    <dbReference type="NCBI Taxonomy" id="679716"/>
    <lineage>
        <taxon>Eukaryota</taxon>
        <taxon>Discoba</taxon>
        <taxon>Euglenozoa</taxon>
        <taxon>Kinetoplastea</taxon>
        <taxon>Metakinetoplastina</taxon>
        <taxon>Trypanosomatida</taxon>
        <taxon>Trypanosomatidae</taxon>
        <taxon>Trypanosoma</taxon>
    </lineage>
</organism>
<evidence type="ECO:0000256" key="1">
    <source>
        <dbReference type="SAM" id="MobiDB-lite"/>
    </source>
</evidence>
<name>D0A6F1_TRYB9</name>
<protein>
    <submittedName>
        <fullName evidence="2">Uncharacterized protein</fullName>
    </submittedName>
</protein>
<gene>
    <name evidence="2" type="ORF">TbgDal_XI3700</name>
</gene>
<sequence length="113" mass="12942">MREAWVSGKSMLLDEPKKKKNEKDVRDKKKKKVKIPTKAGKRTGARGDNIRVKILPLLLLILCVSNKVHVTHPNYMGCEQQSCKIFSHSPPKNRKKKQKVVDGAYNSEQTKEM</sequence>
<proteinExistence type="predicted"/>
<dbReference type="GeneID" id="23867353"/>
<dbReference type="Proteomes" id="UP000002316">
    <property type="component" value="Chromosome 11"/>
</dbReference>
<dbReference type="AlphaFoldDB" id="D0A6F1"/>
<reference evidence="3" key="1">
    <citation type="journal article" date="2010" name="PLoS Negl. Trop. Dis.">
        <title>The genome sequence of Trypanosoma brucei gambiense, causative agent of chronic human african trypanosomiasis.</title>
        <authorList>
            <person name="Jackson A.P."/>
            <person name="Sanders M."/>
            <person name="Berry A."/>
            <person name="McQuillan J."/>
            <person name="Aslett M.A."/>
            <person name="Quail M.A."/>
            <person name="Chukualim B."/>
            <person name="Capewell P."/>
            <person name="MacLeod A."/>
            <person name="Melville S.E."/>
            <person name="Gibson W."/>
            <person name="Barry J.D."/>
            <person name="Berriman M."/>
            <person name="Hertz-Fowler C."/>
        </authorList>
    </citation>
    <scope>NUCLEOTIDE SEQUENCE [LARGE SCALE GENOMIC DNA]</scope>
    <source>
        <strain evidence="3">MHOM/CI/86/DAL972</strain>
    </source>
</reference>
<accession>D0A6F1</accession>